<dbReference type="InterPro" id="IPR013083">
    <property type="entry name" value="Znf_RING/FYVE/PHD"/>
</dbReference>
<dbReference type="SUPFAM" id="SSF57667">
    <property type="entry name" value="beta-beta-alpha zinc fingers"/>
    <property type="match status" value="7"/>
</dbReference>
<feature type="compositionally biased region" description="Acidic residues" evidence="13">
    <location>
        <begin position="389"/>
        <end position="398"/>
    </location>
</feature>
<keyword evidence="6 12" id="KW-0863">Zinc-finger</keyword>
<dbReference type="GO" id="GO:0000122">
    <property type="term" value="P:negative regulation of transcription by RNA polymerase II"/>
    <property type="evidence" value="ECO:0007669"/>
    <property type="project" value="UniProtKB-ARBA"/>
</dbReference>
<feature type="domain" description="C2H2-type" evidence="15">
    <location>
        <begin position="547"/>
        <end position="574"/>
    </location>
</feature>
<feature type="domain" description="C2H2-type" evidence="15">
    <location>
        <begin position="603"/>
        <end position="630"/>
    </location>
</feature>
<evidence type="ECO:0000256" key="12">
    <source>
        <dbReference type="PROSITE-ProRule" id="PRU00042"/>
    </source>
</evidence>
<evidence type="ECO:0000256" key="4">
    <source>
        <dbReference type="ARBA" id="ARBA00022723"/>
    </source>
</evidence>
<proteinExistence type="inferred from homology"/>
<sequence>MANGNCKECKRALVLNEENFCACCELTRKNRDENSLDVNCGICKVIVEEDSEGLFCDVCNSWFHNDCNKTPLDYELYALLNEAPKNVKWFCDKCIWETEKWIKFVNKKQCQALIHNKIIDEERPAISEIKIDIDNEDFENRDLENEKIYDSVHIEEYVPPGIKKQFIRIKEKEKQKKSTESFVYGEIGTISKNIEKENILNLLVISSEKLSNINDGILSVKKTKYIRSKCKVCPKSFIHLEDCIAHILRDHEGVQRPYKCSVCKMVWETKASRNNHILAVHSSEKRFSCNFCGSRLKTKSTLQTHMRTHSDENLKQPKHHLNICTENGYATRHGSLPQSSEAQQSKDNKFPAIEENKHVTKENKGSQWLLHSFPEDANESPGGAFGEPYESDDAESVGDNESKGSDDDYMEDGAKSDLSSDDEGSESNTNPLKKYQCRHCDKFFIKNSTLIKHMRTHTSFASFKCNICEMVLASNHSLKLHIKRHTGEKLFKCSHCDKTFIDSSSLKMHLKIHSDEKPHQCSYCDRAFKLKAVLKVHLATHTGEKPHKCDKCEKAFIRYSKLMKHKRVHTGEKPHLCNQCGKAFTDNRYLAKHMKIHSGEKPYQCNHCDKSFVQSNQLKSHMRIHTGEKPYLCSYCGKGYSHNCQLKAHMRTHTDEKTLLLSHCDKNF</sequence>
<dbReference type="PANTHER" id="PTHR23234">
    <property type="entry name" value="ZNF44 PROTEIN"/>
    <property type="match status" value="1"/>
</dbReference>
<dbReference type="SUPFAM" id="SSF57903">
    <property type="entry name" value="FYVE/PHD zinc finger"/>
    <property type="match status" value="1"/>
</dbReference>
<dbReference type="FunFam" id="3.30.160.60:FF:001064">
    <property type="entry name" value="Zinc finger protein 425"/>
    <property type="match status" value="1"/>
</dbReference>
<dbReference type="Gene3D" id="3.30.160.60">
    <property type="entry name" value="Classic Zinc Finger"/>
    <property type="match status" value="10"/>
</dbReference>
<evidence type="ECO:0000256" key="11">
    <source>
        <dbReference type="ARBA" id="ARBA00023242"/>
    </source>
</evidence>
<dbReference type="GO" id="GO:0005634">
    <property type="term" value="C:nucleus"/>
    <property type="evidence" value="ECO:0007669"/>
    <property type="project" value="UniProtKB-SubCell"/>
</dbReference>
<dbReference type="SMART" id="SM00355">
    <property type="entry name" value="ZnF_C2H2"/>
    <property type="match status" value="11"/>
</dbReference>
<dbReference type="Proteomes" id="UP001497623">
    <property type="component" value="Unassembled WGS sequence"/>
</dbReference>
<dbReference type="FunFam" id="3.30.160.60:FF:000688">
    <property type="entry name" value="zinc finger protein 197 isoform X1"/>
    <property type="match status" value="1"/>
</dbReference>
<dbReference type="InterPro" id="IPR013087">
    <property type="entry name" value="Znf_C2H2_type"/>
</dbReference>
<dbReference type="Gene3D" id="3.30.40.10">
    <property type="entry name" value="Zinc/RING finger domain, C3HC4 (zinc finger)"/>
    <property type="match status" value="1"/>
</dbReference>
<dbReference type="PROSITE" id="PS50016">
    <property type="entry name" value="ZF_PHD_2"/>
    <property type="match status" value="1"/>
</dbReference>
<dbReference type="PROSITE" id="PS01359">
    <property type="entry name" value="ZF_PHD_1"/>
    <property type="match status" value="1"/>
</dbReference>
<evidence type="ECO:0000259" key="15">
    <source>
        <dbReference type="PROSITE" id="PS50157"/>
    </source>
</evidence>
<dbReference type="InterPro" id="IPR001965">
    <property type="entry name" value="Znf_PHD"/>
</dbReference>
<evidence type="ECO:0000313" key="17">
    <source>
        <dbReference type="Proteomes" id="UP001497623"/>
    </source>
</evidence>
<feature type="region of interest" description="Disordered" evidence="13">
    <location>
        <begin position="329"/>
        <end position="351"/>
    </location>
</feature>
<evidence type="ECO:0000256" key="2">
    <source>
        <dbReference type="ARBA" id="ARBA00004123"/>
    </source>
</evidence>
<evidence type="ECO:0000256" key="6">
    <source>
        <dbReference type="ARBA" id="ARBA00022771"/>
    </source>
</evidence>
<feature type="domain" description="C2H2-type" evidence="15">
    <location>
        <begin position="575"/>
        <end position="602"/>
    </location>
</feature>
<feature type="domain" description="C2H2-type" evidence="15">
    <location>
        <begin position="519"/>
        <end position="546"/>
    </location>
</feature>
<keyword evidence="7" id="KW-0862">Zinc</keyword>
<dbReference type="EMBL" id="CAXKWB010008494">
    <property type="protein sequence ID" value="CAL4091245.1"/>
    <property type="molecule type" value="Genomic_DNA"/>
</dbReference>
<feature type="region of interest" description="Disordered" evidence="13">
    <location>
        <begin position="373"/>
        <end position="431"/>
    </location>
</feature>
<name>A0AAV2QNJ4_MEGNR</name>
<feature type="domain" description="C2H2-type" evidence="15">
    <location>
        <begin position="631"/>
        <end position="658"/>
    </location>
</feature>
<dbReference type="Pfam" id="PF00096">
    <property type="entry name" value="zf-C2H2"/>
    <property type="match status" value="9"/>
</dbReference>
<dbReference type="InterPro" id="IPR050758">
    <property type="entry name" value="Znf_C2H2-type"/>
</dbReference>
<protein>
    <submittedName>
        <fullName evidence="16">Uncharacterized protein</fullName>
    </submittedName>
</protein>
<dbReference type="FunFam" id="3.30.160.60:FF:001465">
    <property type="entry name" value="Zinc finger protein 560"/>
    <property type="match status" value="1"/>
</dbReference>
<dbReference type="PANTHER" id="PTHR23234:SF10">
    <property type="entry name" value="RIKEN CDNA 6720489N17 GENE-RELATED"/>
    <property type="match status" value="1"/>
</dbReference>
<dbReference type="FunFam" id="3.30.160.60:FF:000100">
    <property type="entry name" value="Zinc finger 45-like"/>
    <property type="match status" value="1"/>
</dbReference>
<comment type="similarity">
    <text evidence="3">Belongs to the krueppel C2H2-type zinc-finger protein family.</text>
</comment>
<keyword evidence="9" id="KW-0238">DNA-binding</keyword>
<accession>A0AAV2QNJ4</accession>
<keyword evidence="4" id="KW-0479">Metal-binding</keyword>
<reference evidence="16 17" key="1">
    <citation type="submission" date="2024-05" db="EMBL/GenBank/DDBJ databases">
        <authorList>
            <person name="Wallberg A."/>
        </authorList>
    </citation>
    <scope>NUCLEOTIDE SEQUENCE [LARGE SCALE GENOMIC DNA]</scope>
</reference>
<comment type="caution">
    <text evidence="16">The sequence shown here is derived from an EMBL/GenBank/DDBJ whole genome shotgun (WGS) entry which is preliminary data.</text>
</comment>
<evidence type="ECO:0000313" key="16">
    <source>
        <dbReference type="EMBL" id="CAL4091245.1"/>
    </source>
</evidence>
<dbReference type="Pfam" id="PF00628">
    <property type="entry name" value="PHD"/>
    <property type="match status" value="1"/>
</dbReference>
<comment type="subcellular location">
    <subcellularLocation>
        <location evidence="2">Nucleus</location>
    </subcellularLocation>
</comment>
<dbReference type="GO" id="GO:0008270">
    <property type="term" value="F:zinc ion binding"/>
    <property type="evidence" value="ECO:0007669"/>
    <property type="project" value="UniProtKB-KW"/>
</dbReference>
<evidence type="ECO:0000256" key="1">
    <source>
        <dbReference type="ARBA" id="ARBA00003767"/>
    </source>
</evidence>
<dbReference type="InterPro" id="IPR011011">
    <property type="entry name" value="Znf_FYVE_PHD"/>
</dbReference>
<dbReference type="InterPro" id="IPR019787">
    <property type="entry name" value="Znf_PHD-finger"/>
</dbReference>
<dbReference type="FunFam" id="3.30.160.60:FF:000495">
    <property type="entry name" value="zinc finger protein 668"/>
    <property type="match status" value="1"/>
</dbReference>
<evidence type="ECO:0000256" key="8">
    <source>
        <dbReference type="ARBA" id="ARBA00023015"/>
    </source>
</evidence>
<dbReference type="FunFam" id="3.30.160.60:FF:002343">
    <property type="entry name" value="Zinc finger protein 33A"/>
    <property type="match status" value="1"/>
</dbReference>
<evidence type="ECO:0000256" key="3">
    <source>
        <dbReference type="ARBA" id="ARBA00006991"/>
    </source>
</evidence>
<evidence type="ECO:0000256" key="10">
    <source>
        <dbReference type="ARBA" id="ARBA00023163"/>
    </source>
</evidence>
<evidence type="ECO:0000256" key="13">
    <source>
        <dbReference type="SAM" id="MobiDB-lite"/>
    </source>
</evidence>
<evidence type="ECO:0000256" key="9">
    <source>
        <dbReference type="ARBA" id="ARBA00023125"/>
    </source>
</evidence>
<feature type="domain" description="C2H2-type" evidence="15">
    <location>
        <begin position="435"/>
        <end position="462"/>
    </location>
</feature>
<feature type="domain" description="C2H2-type" evidence="15">
    <location>
        <begin position="491"/>
        <end position="518"/>
    </location>
</feature>
<feature type="domain" description="C2H2-type" evidence="15">
    <location>
        <begin position="258"/>
        <end position="286"/>
    </location>
</feature>
<feature type="domain" description="C2H2-type" evidence="15">
    <location>
        <begin position="463"/>
        <end position="490"/>
    </location>
</feature>
<keyword evidence="10" id="KW-0804">Transcription</keyword>
<dbReference type="FunFam" id="3.30.160.60:FF:001370">
    <property type="entry name" value="Zinc finger protein"/>
    <property type="match status" value="1"/>
</dbReference>
<keyword evidence="5" id="KW-0677">Repeat</keyword>
<dbReference type="InterPro" id="IPR036236">
    <property type="entry name" value="Znf_C2H2_sf"/>
</dbReference>
<organism evidence="16 17">
    <name type="scientific">Meganyctiphanes norvegica</name>
    <name type="common">Northern krill</name>
    <name type="synonym">Thysanopoda norvegica</name>
    <dbReference type="NCBI Taxonomy" id="48144"/>
    <lineage>
        <taxon>Eukaryota</taxon>
        <taxon>Metazoa</taxon>
        <taxon>Ecdysozoa</taxon>
        <taxon>Arthropoda</taxon>
        <taxon>Crustacea</taxon>
        <taxon>Multicrustacea</taxon>
        <taxon>Malacostraca</taxon>
        <taxon>Eumalacostraca</taxon>
        <taxon>Eucarida</taxon>
        <taxon>Euphausiacea</taxon>
        <taxon>Euphausiidae</taxon>
        <taxon>Meganyctiphanes</taxon>
    </lineage>
</organism>
<dbReference type="AlphaFoldDB" id="A0AAV2QNJ4"/>
<dbReference type="InterPro" id="IPR019786">
    <property type="entry name" value="Zinc_finger_PHD-type_CS"/>
</dbReference>
<keyword evidence="8" id="KW-0805">Transcription regulation</keyword>
<feature type="domain" description="PHD-type" evidence="14">
    <location>
        <begin position="37"/>
        <end position="97"/>
    </location>
</feature>
<evidence type="ECO:0000256" key="5">
    <source>
        <dbReference type="ARBA" id="ARBA00022737"/>
    </source>
</evidence>
<dbReference type="GO" id="GO:0003690">
    <property type="term" value="F:double-stranded DNA binding"/>
    <property type="evidence" value="ECO:0007669"/>
    <property type="project" value="UniProtKB-ARBA"/>
</dbReference>
<dbReference type="FunFam" id="3.30.160.60:FF:000966">
    <property type="entry name" value="ZFP90 zinc finger protein"/>
    <property type="match status" value="1"/>
</dbReference>
<evidence type="ECO:0000259" key="14">
    <source>
        <dbReference type="PROSITE" id="PS50016"/>
    </source>
</evidence>
<dbReference type="PROSITE" id="PS00028">
    <property type="entry name" value="ZINC_FINGER_C2H2_1"/>
    <property type="match status" value="11"/>
</dbReference>
<dbReference type="PROSITE" id="PS50157">
    <property type="entry name" value="ZINC_FINGER_C2H2_2"/>
    <property type="match status" value="10"/>
</dbReference>
<gene>
    <name evidence="16" type="ORF">MNOR_LOCUS14288</name>
</gene>
<comment type="function">
    <text evidence="1">May be involved in transcriptional regulation.</text>
</comment>
<keyword evidence="17" id="KW-1185">Reference proteome</keyword>
<feature type="domain" description="C2H2-type" evidence="15">
    <location>
        <begin position="287"/>
        <end position="314"/>
    </location>
</feature>
<keyword evidence="11" id="KW-0539">Nucleus</keyword>
<evidence type="ECO:0000256" key="7">
    <source>
        <dbReference type="ARBA" id="ARBA00022833"/>
    </source>
</evidence>
<dbReference type="SMART" id="SM00249">
    <property type="entry name" value="PHD"/>
    <property type="match status" value="1"/>
</dbReference>